<dbReference type="PIRSF" id="PIRSF038953">
    <property type="entry name" value="SigI"/>
    <property type="match status" value="1"/>
</dbReference>
<feature type="domain" description="RNA polymerase sigma-70 region 2" evidence="7">
    <location>
        <begin position="40"/>
        <end position="103"/>
    </location>
</feature>
<dbReference type="GO" id="GO:0003677">
    <property type="term" value="F:DNA binding"/>
    <property type="evidence" value="ECO:0007669"/>
    <property type="project" value="UniProtKB-UniRule"/>
</dbReference>
<comment type="similarity">
    <text evidence="6">Belongs to the sigma-70 factor family. SigI subfamily.</text>
</comment>
<reference evidence="8 9" key="1">
    <citation type="submission" date="2018-12" db="EMBL/GenBank/DDBJ databases">
        <authorList>
            <person name="Yu L."/>
        </authorList>
    </citation>
    <scope>NUCLEOTIDE SEQUENCE [LARGE SCALE GENOMIC DNA]</scope>
    <source>
        <strain evidence="8 9">S5H2222</strain>
    </source>
</reference>
<evidence type="ECO:0000256" key="3">
    <source>
        <dbReference type="ARBA" id="ARBA00023082"/>
    </source>
</evidence>
<evidence type="ECO:0000256" key="1">
    <source>
        <dbReference type="ARBA" id="ARBA00022490"/>
    </source>
</evidence>
<dbReference type="EMBL" id="RXNR01000108">
    <property type="protein sequence ID" value="RTQ86888.1"/>
    <property type="molecule type" value="Genomic_DNA"/>
</dbReference>
<dbReference type="GO" id="GO:0006352">
    <property type="term" value="P:DNA-templated transcription initiation"/>
    <property type="evidence" value="ECO:0007669"/>
    <property type="project" value="UniProtKB-UniRule"/>
</dbReference>
<accession>A0A431UD05</accession>
<dbReference type="GO" id="GO:0016987">
    <property type="term" value="F:sigma factor activity"/>
    <property type="evidence" value="ECO:0007669"/>
    <property type="project" value="UniProtKB-UniRule"/>
</dbReference>
<dbReference type="InterPro" id="IPR013325">
    <property type="entry name" value="RNA_pol_sigma_r2"/>
</dbReference>
<dbReference type="InterPro" id="IPR007627">
    <property type="entry name" value="RNA_pol_sigma70_r2"/>
</dbReference>
<dbReference type="OrthoDB" id="3190733at2"/>
<feature type="short sequence motif" description="Polymerase core binding" evidence="6">
    <location>
        <begin position="59"/>
        <end position="72"/>
    </location>
</feature>
<dbReference type="InterPro" id="IPR014244">
    <property type="entry name" value="RNA_pol_sigma-I"/>
</dbReference>
<name>A0A431UD05_9BACI</name>
<dbReference type="RefSeq" id="WP_126296262.1">
    <property type="nucleotide sequence ID" value="NZ_CP155468.1"/>
</dbReference>
<dbReference type="GO" id="GO:0005737">
    <property type="term" value="C:cytoplasm"/>
    <property type="evidence" value="ECO:0007669"/>
    <property type="project" value="UniProtKB-SubCell"/>
</dbReference>
<evidence type="ECO:0000256" key="2">
    <source>
        <dbReference type="ARBA" id="ARBA00023015"/>
    </source>
</evidence>
<comment type="function">
    <text evidence="6">Sigma factors are initiation factors that promote the attachment of RNA polymerase to specific initiation sites and are then released.</text>
</comment>
<evidence type="ECO:0000313" key="9">
    <source>
        <dbReference type="Proteomes" id="UP000276349"/>
    </source>
</evidence>
<dbReference type="AlphaFoldDB" id="A0A431UD05"/>
<evidence type="ECO:0000256" key="5">
    <source>
        <dbReference type="ARBA" id="ARBA00023163"/>
    </source>
</evidence>
<dbReference type="Pfam" id="PF04542">
    <property type="entry name" value="Sigma70_r2"/>
    <property type="match status" value="1"/>
</dbReference>
<dbReference type="Proteomes" id="UP000276349">
    <property type="component" value="Unassembled WGS sequence"/>
</dbReference>
<comment type="subcellular location">
    <subcellularLocation>
        <location evidence="6">Cytoplasm</location>
    </subcellularLocation>
</comment>
<dbReference type="SUPFAM" id="SSF88946">
    <property type="entry name" value="Sigma2 domain of RNA polymerase sigma factors"/>
    <property type="match status" value="1"/>
</dbReference>
<gene>
    <name evidence="6 8" type="primary">sigI</name>
    <name evidence="8" type="ORF">EKG35_19710</name>
</gene>
<keyword evidence="3 6" id="KW-0731">Sigma factor</keyword>
<keyword evidence="6" id="KW-0346">Stress response</keyword>
<comment type="activity regulation">
    <text evidence="6">Negatively regulated by the anti-sigma-I factor RsgI.</text>
</comment>
<organism evidence="8 9">
    <name type="scientific">Lysinibacillus telephonicus</name>
    <dbReference type="NCBI Taxonomy" id="1714840"/>
    <lineage>
        <taxon>Bacteria</taxon>
        <taxon>Bacillati</taxon>
        <taxon>Bacillota</taxon>
        <taxon>Bacilli</taxon>
        <taxon>Bacillales</taxon>
        <taxon>Bacillaceae</taxon>
        <taxon>Lysinibacillus</taxon>
    </lineage>
</organism>
<evidence type="ECO:0000256" key="6">
    <source>
        <dbReference type="HAMAP-Rule" id="MF_02064"/>
    </source>
</evidence>
<keyword evidence="5 6" id="KW-0804">Transcription</keyword>
<evidence type="ECO:0000313" key="8">
    <source>
        <dbReference type="EMBL" id="RTQ86888.1"/>
    </source>
</evidence>
<keyword evidence="1 6" id="KW-0963">Cytoplasm</keyword>
<protein>
    <recommendedName>
        <fullName evidence="6">RNA polymerase sigma factor SigI</fullName>
    </recommendedName>
</protein>
<keyword evidence="2 6" id="KW-0805">Transcription regulation</keyword>
<sequence>MLLSIIQGIFKTKTNISELAKRAKAGNEEVMNDLLFASTPFLKKTATFVCKRAIDEHDEEFSIALDGFHEAIMAFDPTETASFQTFAHLIIKRRLIDYIRKETARTEKWVLLEPDPEQSSGQHFILDEKSIHTYTEKQQSASRKEELLHYKKLLKEFNLTFEELTKSSPKHSDARKTAFQIAQIVADSKELYQYLLDNKRLPLKQLESLVDVSRKTIERHRKYIIAVVLLLNSDFIFIKDYVRGEII</sequence>
<evidence type="ECO:0000256" key="4">
    <source>
        <dbReference type="ARBA" id="ARBA00023125"/>
    </source>
</evidence>
<keyword evidence="9" id="KW-1185">Reference proteome</keyword>
<proteinExistence type="inferred from homology"/>
<dbReference type="HAMAP" id="MF_02064">
    <property type="entry name" value="Sigma70_SigI"/>
    <property type="match status" value="1"/>
</dbReference>
<keyword evidence="4 6" id="KW-0238">DNA-binding</keyword>
<comment type="caution">
    <text evidence="8">The sequence shown here is derived from an EMBL/GenBank/DDBJ whole genome shotgun (WGS) entry which is preliminary data.</text>
</comment>
<evidence type="ECO:0000259" key="7">
    <source>
        <dbReference type="Pfam" id="PF04542"/>
    </source>
</evidence>
<dbReference type="Gene3D" id="1.10.1740.10">
    <property type="match status" value="1"/>
</dbReference>
<feature type="DNA-binding region" description="H-T-H motif" evidence="6">
    <location>
        <begin position="203"/>
        <end position="222"/>
    </location>
</feature>
<comment type="subunit">
    <text evidence="6">Interacts with RsgI.</text>
</comment>
<dbReference type="NCBIfam" id="TIGR02895">
    <property type="entry name" value="spore_sigI"/>
    <property type="match status" value="1"/>
</dbReference>